<name>A0AAU9PCE4_9ASTR</name>
<dbReference type="EMBL" id="CAKMRJ010005611">
    <property type="protein sequence ID" value="CAH1447744.1"/>
    <property type="molecule type" value="Genomic_DNA"/>
</dbReference>
<feature type="compositionally biased region" description="Acidic residues" evidence="1">
    <location>
        <begin position="79"/>
        <end position="90"/>
    </location>
</feature>
<feature type="region of interest" description="Disordered" evidence="1">
    <location>
        <begin position="67"/>
        <end position="90"/>
    </location>
</feature>
<accession>A0AAU9PCE4</accession>
<sequence>MNVYMDHQNEPNLDWADKEVLIGDKVPELDEDDEPNSHISDIMTYEHEPDEEVHTFEKTLGDEFLNKLSGKPIPNTNEEVNDDDEANDEVDEAVFLVHDENQE</sequence>
<evidence type="ECO:0000256" key="1">
    <source>
        <dbReference type="SAM" id="MobiDB-lite"/>
    </source>
</evidence>
<protein>
    <submittedName>
        <fullName evidence="2">Uncharacterized protein</fullName>
    </submittedName>
</protein>
<dbReference type="Proteomes" id="UP001157418">
    <property type="component" value="Unassembled WGS sequence"/>
</dbReference>
<evidence type="ECO:0000313" key="2">
    <source>
        <dbReference type="EMBL" id="CAH1447744.1"/>
    </source>
</evidence>
<gene>
    <name evidence="2" type="ORF">LVIROSA_LOCUS33335</name>
</gene>
<dbReference type="AlphaFoldDB" id="A0AAU9PCE4"/>
<reference evidence="2 3" key="1">
    <citation type="submission" date="2022-01" db="EMBL/GenBank/DDBJ databases">
        <authorList>
            <person name="Xiong W."/>
            <person name="Schranz E."/>
        </authorList>
    </citation>
    <scope>NUCLEOTIDE SEQUENCE [LARGE SCALE GENOMIC DNA]</scope>
</reference>
<organism evidence="2 3">
    <name type="scientific">Lactuca virosa</name>
    <dbReference type="NCBI Taxonomy" id="75947"/>
    <lineage>
        <taxon>Eukaryota</taxon>
        <taxon>Viridiplantae</taxon>
        <taxon>Streptophyta</taxon>
        <taxon>Embryophyta</taxon>
        <taxon>Tracheophyta</taxon>
        <taxon>Spermatophyta</taxon>
        <taxon>Magnoliopsida</taxon>
        <taxon>eudicotyledons</taxon>
        <taxon>Gunneridae</taxon>
        <taxon>Pentapetalae</taxon>
        <taxon>asterids</taxon>
        <taxon>campanulids</taxon>
        <taxon>Asterales</taxon>
        <taxon>Asteraceae</taxon>
        <taxon>Cichorioideae</taxon>
        <taxon>Cichorieae</taxon>
        <taxon>Lactucinae</taxon>
        <taxon>Lactuca</taxon>
    </lineage>
</organism>
<proteinExistence type="predicted"/>
<comment type="caution">
    <text evidence="2">The sequence shown here is derived from an EMBL/GenBank/DDBJ whole genome shotgun (WGS) entry which is preliminary data.</text>
</comment>
<keyword evidence="3" id="KW-1185">Reference proteome</keyword>
<evidence type="ECO:0000313" key="3">
    <source>
        <dbReference type="Proteomes" id="UP001157418"/>
    </source>
</evidence>